<dbReference type="HAMAP" id="MF_00527">
    <property type="entry name" value="3MGH"/>
    <property type="match status" value="1"/>
</dbReference>
<dbReference type="SUPFAM" id="SSF50486">
    <property type="entry name" value="FMT C-terminal domain-like"/>
    <property type="match status" value="1"/>
</dbReference>
<dbReference type="PANTHER" id="PTHR10429:SF0">
    <property type="entry name" value="DNA-3-METHYLADENINE GLYCOSYLASE"/>
    <property type="match status" value="1"/>
</dbReference>
<dbReference type="PANTHER" id="PTHR10429">
    <property type="entry name" value="DNA-3-METHYLADENINE GLYCOSYLASE"/>
    <property type="match status" value="1"/>
</dbReference>
<name>A0A0C1MTB6_9RICK</name>
<dbReference type="STRING" id="86105.NF27_DT01110"/>
<gene>
    <name evidence="7" type="ORF">NF27_DT01110</name>
</gene>
<dbReference type="GO" id="GO:0003677">
    <property type="term" value="F:DNA binding"/>
    <property type="evidence" value="ECO:0007669"/>
    <property type="project" value="InterPro"/>
</dbReference>
<dbReference type="PATRIC" id="fig|86105.3.peg.911"/>
<dbReference type="GO" id="GO:0003905">
    <property type="term" value="F:alkylbase DNA N-glycosylase activity"/>
    <property type="evidence" value="ECO:0007669"/>
    <property type="project" value="InterPro"/>
</dbReference>
<dbReference type="NCBIfam" id="NF002004">
    <property type="entry name" value="PRK00802.1-4"/>
    <property type="match status" value="1"/>
</dbReference>
<keyword evidence="2 5" id="KW-0227">DNA damage</keyword>
<evidence type="ECO:0000256" key="1">
    <source>
        <dbReference type="ARBA" id="ARBA00009232"/>
    </source>
</evidence>
<evidence type="ECO:0000313" key="7">
    <source>
        <dbReference type="EMBL" id="KIE05337.1"/>
    </source>
</evidence>
<evidence type="ECO:0000256" key="6">
    <source>
        <dbReference type="SAM" id="Phobius"/>
    </source>
</evidence>
<dbReference type="EC" id="3.2.2.-" evidence="5"/>
<organism evidence="7 8">
    <name type="scientific">Candidatus Jidaibacter acanthamoebae</name>
    <dbReference type="NCBI Taxonomy" id="86105"/>
    <lineage>
        <taxon>Bacteria</taxon>
        <taxon>Pseudomonadati</taxon>
        <taxon>Pseudomonadota</taxon>
        <taxon>Alphaproteobacteria</taxon>
        <taxon>Rickettsiales</taxon>
        <taxon>Candidatus Midichloriaceae</taxon>
        <taxon>Candidatus Jidaibacter</taxon>
    </lineage>
</organism>
<dbReference type="InterPro" id="IPR003180">
    <property type="entry name" value="MPG"/>
</dbReference>
<dbReference type="InterPro" id="IPR011034">
    <property type="entry name" value="Formyl_transferase-like_C_sf"/>
</dbReference>
<proteinExistence type="inferred from homology"/>
<comment type="similarity">
    <text evidence="1 5">Belongs to the DNA glycosylase MPG family.</text>
</comment>
<dbReference type="EMBL" id="JSWE01000096">
    <property type="protein sequence ID" value="KIE05337.1"/>
    <property type="molecule type" value="Genomic_DNA"/>
</dbReference>
<dbReference type="Pfam" id="PF02245">
    <property type="entry name" value="Pur_DNA_glyco"/>
    <property type="match status" value="1"/>
</dbReference>
<dbReference type="Proteomes" id="UP000031258">
    <property type="component" value="Unassembled WGS sequence"/>
</dbReference>
<keyword evidence="4 5" id="KW-0234">DNA repair</keyword>
<evidence type="ECO:0000313" key="8">
    <source>
        <dbReference type="Proteomes" id="UP000031258"/>
    </source>
</evidence>
<dbReference type="GO" id="GO:0006284">
    <property type="term" value="P:base-excision repair"/>
    <property type="evidence" value="ECO:0007669"/>
    <property type="project" value="InterPro"/>
</dbReference>
<evidence type="ECO:0000256" key="3">
    <source>
        <dbReference type="ARBA" id="ARBA00022801"/>
    </source>
</evidence>
<dbReference type="NCBIfam" id="TIGR00567">
    <property type="entry name" value="3mg"/>
    <property type="match status" value="1"/>
</dbReference>
<keyword evidence="6" id="KW-1133">Transmembrane helix</keyword>
<protein>
    <recommendedName>
        <fullName evidence="5">Putative 3-methyladenine DNA glycosylase</fullName>
        <ecNumber evidence="5">3.2.2.-</ecNumber>
    </recommendedName>
</protein>
<dbReference type="InterPro" id="IPR036995">
    <property type="entry name" value="MPG_sf"/>
</dbReference>
<keyword evidence="3 5" id="KW-0378">Hydrolase</keyword>
<sequence length="174" mass="20026">MRIFHMQKLDLKFFERPTLLVAEELIGKYFIFNDKKLIITETEAYIGRDDEACHAARGKTKRTEVMFGRAGCLYIYFIYGMYYCMNVVTEEEGSAAAVLIRGALDISKPEQKLLNGPGKLCKNLSIDKTYNTLDIVENDRIYFLGSDLKYEIQSTPRIGISKAKDKPWRFIANL</sequence>
<dbReference type="AlphaFoldDB" id="A0A0C1MTB6"/>
<keyword evidence="8" id="KW-1185">Reference proteome</keyword>
<evidence type="ECO:0000256" key="5">
    <source>
        <dbReference type="HAMAP-Rule" id="MF_00527"/>
    </source>
</evidence>
<dbReference type="Gene3D" id="3.10.300.10">
    <property type="entry name" value="Methylpurine-DNA glycosylase (MPG)"/>
    <property type="match status" value="1"/>
</dbReference>
<keyword evidence="6" id="KW-0472">Membrane</keyword>
<feature type="transmembrane region" description="Helical" evidence="6">
    <location>
        <begin position="66"/>
        <end position="83"/>
    </location>
</feature>
<keyword evidence="7" id="KW-0326">Glycosidase</keyword>
<evidence type="ECO:0000256" key="2">
    <source>
        <dbReference type="ARBA" id="ARBA00022763"/>
    </source>
</evidence>
<comment type="caution">
    <text evidence="7">The sequence shown here is derived from an EMBL/GenBank/DDBJ whole genome shotgun (WGS) entry which is preliminary data.</text>
</comment>
<accession>A0A0C1MTB6</accession>
<reference evidence="7 8" key="1">
    <citation type="submission" date="2014-11" db="EMBL/GenBank/DDBJ databases">
        <title>A Rickettsiales Symbiont of Amoebae With Ancient Features.</title>
        <authorList>
            <person name="Schulz F."/>
            <person name="Martijn J."/>
            <person name="Wascher F."/>
            <person name="Kostanjsek R."/>
            <person name="Ettema T.J."/>
            <person name="Horn M."/>
        </authorList>
    </citation>
    <scope>NUCLEOTIDE SEQUENCE [LARGE SCALE GENOMIC DNA]</scope>
    <source>
        <strain evidence="7 8">UWC36</strain>
    </source>
</reference>
<evidence type="ECO:0000256" key="4">
    <source>
        <dbReference type="ARBA" id="ARBA00023204"/>
    </source>
</evidence>
<keyword evidence="6" id="KW-0812">Transmembrane</keyword>
<dbReference type="CDD" id="cd00540">
    <property type="entry name" value="AAG"/>
    <property type="match status" value="1"/>
</dbReference>